<reference evidence="2 3" key="1">
    <citation type="submission" date="2020-11" db="EMBL/GenBank/DDBJ databases">
        <title>Draft Genome Sequence and Secondary Metabolite Biosynthetic Potential of the Lysobacter niastensis Type strain DSM 18481.</title>
        <authorList>
            <person name="Turrini P."/>
            <person name="Artuso I."/>
            <person name="Tescari M."/>
            <person name="Lugli G.A."/>
            <person name="Frangipani E."/>
            <person name="Ventura M."/>
            <person name="Visca P."/>
        </authorList>
    </citation>
    <scope>NUCLEOTIDE SEQUENCE [LARGE SCALE GENOMIC DNA]</scope>
    <source>
        <strain evidence="2 3">DSM 18481</strain>
    </source>
</reference>
<evidence type="ECO:0000313" key="3">
    <source>
        <dbReference type="Proteomes" id="UP001429984"/>
    </source>
</evidence>
<feature type="transmembrane region" description="Helical" evidence="1">
    <location>
        <begin position="124"/>
        <end position="144"/>
    </location>
</feature>
<keyword evidence="3" id="KW-1185">Reference proteome</keyword>
<dbReference type="RefSeq" id="WP_194930523.1">
    <property type="nucleotide sequence ID" value="NZ_JADLZT010000004.1"/>
</dbReference>
<accession>A0ABS0B547</accession>
<sequence length="155" mass="17033">MNTTPNDHDRFEREAKEWLAQERARDEERRGLPMDADDRAVAEYRLIARALRTPAMEPLPMDLAAQIVHHVKAAQTMGERVERWLLNILGFVLAAAAAAAVVMYGSSWLPAFTGLLPDLPGQAWGWAALLVGCLALSGLGQGMARLWRAGGLHHA</sequence>
<proteinExistence type="predicted"/>
<dbReference type="EMBL" id="JADLZT010000004">
    <property type="protein sequence ID" value="MBF6023904.1"/>
    <property type="molecule type" value="Genomic_DNA"/>
</dbReference>
<keyword evidence="1" id="KW-0472">Membrane</keyword>
<keyword evidence="1" id="KW-0812">Transmembrane</keyword>
<keyword evidence="1" id="KW-1133">Transmembrane helix</keyword>
<evidence type="ECO:0000256" key="1">
    <source>
        <dbReference type="SAM" id="Phobius"/>
    </source>
</evidence>
<organism evidence="2 3">
    <name type="scientific">Lysobacter niastensis</name>
    <dbReference type="NCBI Taxonomy" id="380629"/>
    <lineage>
        <taxon>Bacteria</taxon>
        <taxon>Pseudomonadati</taxon>
        <taxon>Pseudomonadota</taxon>
        <taxon>Gammaproteobacteria</taxon>
        <taxon>Lysobacterales</taxon>
        <taxon>Lysobacteraceae</taxon>
        <taxon>Lysobacter</taxon>
    </lineage>
</organism>
<protein>
    <submittedName>
        <fullName evidence="2">Uncharacterized protein</fullName>
    </submittedName>
</protein>
<feature type="transmembrane region" description="Helical" evidence="1">
    <location>
        <begin position="84"/>
        <end position="104"/>
    </location>
</feature>
<name>A0ABS0B547_9GAMM</name>
<evidence type="ECO:0000313" key="2">
    <source>
        <dbReference type="EMBL" id="MBF6023904.1"/>
    </source>
</evidence>
<gene>
    <name evidence="2" type="ORF">IU514_07665</name>
</gene>
<comment type="caution">
    <text evidence="2">The sequence shown here is derived from an EMBL/GenBank/DDBJ whole genome shotgun (WGS) entry which is preliminary data.</text>
</comment>
<dbReference type="Proteomes" id="UP001429984">
    <property type="component" value="Unassembled WGS sequence"/>
</dbReference>